<name>A0ABW2THB8_9PSEU</name>
<dbReference type="EMBL" id="JBHTEY010000004">
    <property type="protein sequence ID" value="MFC7612509.1"/>
    <property type="molecule type" value="Genomic_DNA"/>
</dbReference>
<organism evidence="1 2">
    <name type="scientific">Actinokineospora soli</name>
    <dbReference type="NCBI Taxonomy" id="1048753"/>
    <lineage>
        <taxon>Bacteria</taxon>
        <taxon>Bacillati</taxon>
        <taxon>Actinomycetota</taxon>
        <taxon>Actinomycetes</taxon>
        <taxon>Pseudonocardiales</taxon>
        <taxon>Pseudonocardiaceae</taxon>
        <taxon>Actinokineospora</taxon>
    </lineage>
</organism>
<proteinExistence type="predicted"/>
<evidence type="ECO:0000313" key="2">
    <source>
        <dbReference type="Proteomes" id="UP001596512"/>
    </source>
</evidence>
<dbReference type="Proteomes" id="UP001596512">
    <property type="component" value="Unassembled WGS sequence"/>
</dbReference>
<evidence type="ECO:0000313" key="1">
    <source>
        <dbReference type="EMBL" id="MFC7612509.1"/>
    </source>
</evidence>
<gene>
    <name evidence="1" type="ORF">ACFQV2_01350</name>
</gene>
<keyword evidence="2" id="KW-1185">Reference proteome</keyword>
<sequence>MIFGAAVDDSETGFALTAAEVREEVAAAPRLTEPVSTGRCSG</sequence>
<accession>A0ABW2THB8</accession>
<protein>
    <submittedName>
        <fullName evidence="1">Uncharacterized protein</fullName>
    </submittedName>
</protein>
<comment type="caution">
    <text evidence="1">The sequence shown here is derived from an EMBL/GenBank/DDBJ whole genome shotgun (WGS) entry which is preliminary data.</text>
</comment>
<reference evidence="2" key="1">
    <citation type="journal article" date="2019" name="Int. J. Syst. Evol. Microbiol.">
        <title>The Global Catalogue of Microorganisms (GCM) 10K type strain sequencing project: providing services to taxonomists for standard genome sequencing and annotation.</title>
        <authorList>
            <consortium name="The Broad Institute Genomics Platform"/>
            <consortium name="The Broad Institute Genome Sequencing Center for Infectious Disease"/>
            <person name="Wu L."/>
            <person name="Ma J."/>
        </authorList>
    </citation>
    <scope>NUCLEOTIDE SEQUENCE [LARGE SCALE GENOMIC DNA]</scope>
    <source>
        <strain evidence="2">JCM 17695</strain>
    </source>
</reference>